<name>A0A1W1ZK56_KIBAR</name>
<feature type="domain" description="HTH tetR-type" evidence="5">
    <location>
        <begin position="37"/>
        <end position="97"/>
    </location>
</feature>
<dbReference type="PANTHER" id="PTHR30055">
    <property type="entry name" value="HTH-TYPE TRANSCRIPTIONAL REGULATOR RUTR"/>
    <property type="match status" value="1"/>
</dbReference>
<dbReference type="InterPro" id="IPR009057">
    <property type="entry name" value="Homeodomain-like_sf"/>
</dbReference>
<evidence type="ECO:0000256" key="3">
    <source>
        <dbReference type="ARBA" id="ARBA00023163"/>
    </source>
</evidence>
<proteinExistence type="predicted"/>
<dbReference type="PROSITE" id="PS50977">
    <property type="entry name" value="HTH_TETR_2"/>
    <property type="match status" value="1"/>
</dbReference>
<dbReference type="GO" id="GO:0003700">
    <property type="term" value="F:DNA-binding transcription factor activity"/>
    <property type="evidence" value="ECO:0007669"/>
    <property type="project" value="TreeGrafter"/>
</dbReference>
<sequence>MTGCVDCLTSSALIPCDAMPPRSRNPISRRERPAKPALTRAGIVATAVEILRAEGLAKVTMRRLAQELDTGPASLYVYVANTDELHAAMLDDLLGEVDLDTAAGGDDWRERLVGVLNSYTLVLFAHPELARAALAARPNGENYLRLLERLLALLDEGGVPAAQAAWGVNVLLQSATATAAEESMRAQAQQRAEQEWDALSHALHEVDGRTHPRLHALADELLSGTPEERLSWSFRMLINGIAETPVRRG</sequence>
<dbReference type="InterPro" id="IPR004111">
    <property type="entry name" value="Repressor_TetR_C"/>
</dbReference>
<evidence type="ECO:0000256" key="1">
    <source>
        <dbReference type="ARBA" id="ARBA00023015"/>
    </source>
</evidence>
<gene>
    <name evidence="6" type="ORF">SAMN05661093_00143</name>
</gene>
<evidence type="ECO:0000256" key="4">
    <source>
        <dbReference type="PROSITE-ProRule" id="PRU00335"/>
    </source>
</evidence>
<dbReference type="InterPro" id="IPR036271">
    <property type="entry name" value="Tet_transcr_reg_TetR-rel_C_sf"/>
</dbReference>
<feature type="DNA-binding region" description="H-T-H motif" evidence="4">
    <location>
        <begin position="60"/>
        <end position="79"/>
    </location>
</feature>
<dbReference type="SUPFAM" id="SSF48498">
    <property type="entry name" value="Tetracyclin repressor-like, C-terminal domain"/>
    <property type="match status" value="1"/>
</dbReference>
<dbReference type="PANTHER" id="PTHR30055:SF151">
    <property type="entry name" value="TRANSCRIPTIONAL REGULATORY PROTEIN"/>
    <property type="match status" value="1"/>
</dbReference>
<dbReference type="GO" id="GO:0000976">
    <property type="term" value="F:transcription cis-regulatory region binding"/>
    <property type="evidence" value="ECO:0007669"/>
    <property type="project" value="TreeGrafter"/>
</dbReference>
<dbReference type="Proteomes" id="UP000192674">
    <property type="component" value="Unassembled WGS sequence"/>
</dbReference>
<dbReference type="SUPFAM" id="SSF46689">
    <property type="entry name" value="Homeodomain-like"/>
    <property type="match status" value="1"/>
</dbReference>
<evidence type="ECO:0000313" key="6">
    <source>
        <dbReference type="EMBL" id="SMC48592.1"/>
    </source>
</evidence>
<keyword evidence="1" id="KW-0805">Transcription regulation</keyword>
<dbReference type="Pfam" id="PF00440">
    <property type="entry name" value="TetR_N"/>
    <property type="match status" value="1"/>
</dbReference>
<reference evidence="6 7" key="1">
    <citation type="submission" date="2017-04" db="EMBL/GenBank/DDBJ databases">
        <authorList>
            <person name="Afonso C.L."/>
            <person name="Miller P.J."/>
            <person name="Scott M.A."/>
            <person name="Spackman E."/>
            <person name="Goraichik I."/>
            <person name="Dimitrov K.M."/>
            <person name="Suarez D.L."/>
            <person name="Swayne D.E."/>
        </authorList>
    </citation>
    <scope>NUCLEOTIDE SEQUENCE [LARGE SCALE GENOMIC DNA]</scope>
    <source>
        <strain evidence="6 7">DSM 43828</strain>
    </source>
</reference>
<keyword evidence="3" id="KW-0804">Transcription</keyword>
<organism evidence="6 7">
    <name type="scientific">Kibdelosporangium aridum</name>
    <dbReference type="NCBI Taxonomy" id="2030"/>
    <lineage>
        <taxon>Bacteria</taxon>
        <taxon>Bacillati</taxon>
        <taxon>Actinomycetota</taxon>
        <taxon>Actinomycetes</taxon>
        <taxon>Pseudonocardiales</taxon>
        <taxon>Pseudonocardiaceae</taxon>
        <taxon>Kibdelosporangium</taxon>
    </lineage>
</organism>
<evidence type="ECO:0000256" key="2">
    <source>
        <dbReference type="ARBA" id="ARBA00023125"/>
    </source>
</evidence>
<dbReference type="InterPro" id="IPR050109">
    <property type="entry name" value="HTH-type_TetR-like_transc_reg"/>
</dbReference>
<dbReference type="EMBL" id="FWXV01000001">
    <property type="protein sequence ID" value="SMC48592.1"/>
    <property type="molecule type" value="Genomic_DNA"/>
</dbReference>
<keyword evidence="2 4" id="KW-0238">DNA-binding</keyword>
<keyword evidence="7" id="KW-1185">Reference proteome</keyword>
<dbReference type="Pfam" id="PF02909">
    <property type="entry name" value="TetR_C_1"/>
    <property type="match status" value="1"/>
</dbReference>
<accession>A0A1W1ZK56</accession>
<dbReference type="Gene3D" id="1.10.357.10">
    <property type="entry name" value="Tetracycline Repressor, domain 2"/>
    <property type="match status" value="1"/>
</dbReference>
<dbReference type="GO" id="GO:0045892">
    <property type="term" value="P:negative regulation of DNA-templated transcription"/>
    <property type="evidence" value="ECO:0007669"/>
    <property type="project" value="InterPro"/>
</dbReference>
<evidence type="ECO:0000259" key="5">
    <source>
        <dbReference type="PROSITE" id="PS50977"/>
    </source>
</evidence>
<dbReference type="AlphaFoldDB" id="A0A1W1ZK56"/>
<evidence type="ECO:0000313" key="7">
    <source>
        <dbReference type="Proteomes" id="UP000192674"/>
    </source>
</evidence>
<protein>
    <submittedName>
        <fullName evidence="6">Transcriptional regulator, TetR family</fullName>
    </submittedName>
</protein>
<dbReference type="InterPro" id="IPR001647">
    <property type="entry name" value="HTH_TetR"/>
</dbReference>